<sequence length="297" mass="34826">MKIIYIHGMNKQKFSSASLRQRWLSLLKHGLEQSHQQTRFAYLKRHIRIPFYGDLLSRHHLHNVLNASTLMPQDWPRFPFQSPVKSQPPPPHLNQYSPEICEIPELKVEDAMTFNQKLQFISTLSRNTLLRDFVILLNHFPRLHDTLIKKFLIETYSYLANSTFMQQVHQRIGQQLHGDKPCILMAHSLGSVIAYHYLLLHPELNVQRFISMGSPMAFRVIQEHLPQPVHRPEAIKGDWINFYCSDDFLTAFPLSEPPFQFQPAIINQEIRTSIYHPHDIDGYVQHPEVIKALLEML</sequence>
<accession>A0AAE7BXY2</accession>
<dbReference type="Gene3D" id="3.40.50.1820">
    <property type="entry name" value="alpha/beta hydrolase"/>
    <property type="match status" value="1"/>
</dbReference>
<dbReference type="AlphaFoldDB" id="A0AAE7BXY2"/>
<keyword evidence="2" id="KW-0378">Hydrolase</keyword>
<dbReference type="InterPro" id="IPR000073">
    <property type="entry name" value="AB_hydrolase_1"/>
</dbReference>
<dbReference type="SUPFAM" id="SSF53474">
    <property type="entry name" value="alpha/beta-Hydrolases"/>
    <property type="match status" value="1"/>
</dbReference>
<dbReference type="InterPro" id="IPR029058">
    <property type="entry name" value="AB_hydrolase_fold"/>
</dbReference>
<evidence type="ECO:0000259" key="1">
    <source>
        <dbReference type="Pfam" id="PF00561"/>
    </source>
</evidence>
<proteinExistence type="predicted"/>
<dbReference type="EMBL" id="CP044463">
    <property type="protein sequence ID" value="QIC67753.1"/>
    <property type="molecule type" value="Genomic_DNA"/>
</dbReference>
<protein>
    <submittedName>
        <fullName evidence="2">Alpha/beta hydrolase</fullName>
    </submittedName>
</protein>
<reference evidence="2 3" key="1">
    <citation type="submission" date="2019-09" db="EMBL/GenBank/DDBJ databases">
        <title>Non-baumannii Acinetobacter spp. carrying blaNDM-1 isolated in China.</title>
        <authorList>
            <person name="Cui C."/>
            <person name="Chen C."/>
            <person name="Sun J."/>
            <person name="Liu Y."/>
        </authorList>
    </citation>
    <scope>NUCLEOTIDE SEQUENCE [LARGE SCALE GENOMIC DNA]</scope>
    <source>
        <strain evidence="2 3">HZE23-1</strain>
    </source>
</reference>
<gene>
    <name evidence="2" type="ORF">FSC10_10420</name>
</gene>
<organism evidence="2 3">
    <name type="scientific">Acinetobacter schindleri</name>
    <dbReference type="NCBI Taxonomy" id="108981"/>
    <lineage>
        <taxon>Bacteria</taxon>
        <taxon>Pseudomonadati</taxon>
        <taxon>Pseudomonadota</taxon>
        <taxon>Gammaproteobacteria</taxon>
        <taxon>Moraxellales</taxon>
        <taxon>Moraxellaceae</taxon>
        <taxon>Acinetobacter</taxon>
    </lineage>
</organism>
<dbReference type="Proteomes" id="UP000503505">
    <property type="component" value="Chromosome"/>
</dbReference>
<dbReference type="Pfam" id="PF00561">
    <property type="entry name" value="Abhydrolase_1"/>
    <property type="match status" value="1"/>
</dbReference>
<dbReference type="RefSeq" id="WP_163171693.1">
    <property type="nucleotide sequence ID" value="NZ_CP044463.1"/>
</dbReference>
<evidence type="ECO:0000313" key="2">
    <source>
        <dbReference type="EMBL" id="QIC67753.1"/>
    </source>
</evidence>
<evidence type="ECO:0000313" key="3">
    <source>
        <dbReference type="Proteomes" id="UP000503505"/>
    </source>
</evidence>
<dbReference type="GO" id="GO:0016787">
    <property type="term" value="F:hydrolase activity"/>
    <property type="evidence" value="ECO:0007669"/>
    <property type="project" value="UniProtKB-KW"/>
</dbReference>
<feature type="domain" description="AB hydrolase-1" evidence="1">
    <location>
        <begin position="165"/>
        <end position="219"/>
    </location>
</feature>
<name>A0AAE7BXY2_9GAMM</name>